<dbReference type="Proteomes" id="UP000594464">
    <property type="component" value="Chromosome"/>
</dbReference>
<dbReference type="EMBL" id="CP048620">
    <property type="protein sequence ID" value="QPJ64421.1"/>
    <property type="molecule type" value="Genomic_DNA"/>
</dbReference>
<feature type="chain" id="PRO_5032600717" evidence="1">
    <location>
        <begin position="26"/>
        <end position="159"/>
    </location>
</feature>
<feature type="signal peptide" evidence="1">
    <location>
        <begin position="1"/>
        <end position="25"/>
    </location>
</feature>
<gene>
    <name evidence="3" type="ORF">G3M78_03010</name>
</gene>
<dbReference type="InterPro" id="IPR032033">
    <property type="entry name" value="Cytochrome_P460"/>
</dbReference>
<organism evidence="3 4">
    <name type="scientific">Candidatus Nitrohelix vancouverensis</name>
    <dbReference type="NCBI Taxonomy" id="2705534"/>
    <lineage>
        <taxon>Bacteria</taxon>
        <taxon>Pseudomonadati</taxon>
        <taxon>Nitrospinota/Tectimicrobiota group</taxon>
        <taxon>Nitrospinota</taxon>
        <taxon>Nitrospinia</taxon>
        <taxon>Nitrospinales</taxon>
        <taxon>Nitrospinaceae</taxon>
        <taxon>Candidatus Nitrohelix</taxon>
    </lineage>
</organism>
<name>A0A7T0C0Q8_9BACT</name>
<protein>
    <submittedName>
        <fullName evidence="3">Cytochrome P460 family protein</fullName>
    </submittedName>
</protein>
<dbReference type="CDD" id="cd20752">
    <property type="entry name" value="cyt_c'_beta"/>
    <property type="match status" value="1"/>
</dbReference>
<proteinExistence type="predicted"/>
<evidence type="ECO:0000259" key="2">
    <source>
        <dbReference type="Pfam" id="PF16694"/>
    </source>
</evidence>
<dbReference type="AlphaFoldDB" id="A0A7T0C0Q8"/>
<evidence type="ECO:0000313" key="4">
    <source>
        <dbReference type="Proteomes" id="UP000594464"/>
    </source>
</evidence>
<accession>A0A7T0C0Q8</accession>
<dbReference type="Pfam" id="PF16694">
    <property type="entry name" value="Cytochrome_P460"/>
    <property type="match status" value="1"/>
</dbReference>
<dbReference type="Gene3D" id="3.50.70.20">
    <property type="entry name" value="Cytochrome P460"/>
    <property type="match status" value="1"/>
</dbReference>
<evidence type="ECO:0000256" key="1">
    <source>
        <dbReference type="SAM" id="SignalP"/>
    </source>
</evidence>
<dbReference type="InterPro" id="IPR038142">
    <property type="entry name" value="Cytochrome_P460_sp"/>
</dbReference>
<evidence type="ECO:0000313" key="3">
    <source>
        <dbReference type="EMBL" id="QPJ64421.1"/>
    </source>
</evidence>
<feature type="domain" description="Cytochrome P460" evidence="2">
    <location>
        <begin position="33"/>
        <end position="155"/>
    </location>
</feature>
<sequence length="159" mass="17543">MKLKKCLKTALALAALSLSATSVMAESAKVPFPTEHRSWEHVRSTVIHDKANPLFGFLSTYANDSALEANKKGGEYPEGSYFVGIFHDVVDQGGIMTQGDRLKYVVMYKNKAFKETGGWGFQAFDPTGKQALIKDPKTGCYQCHTQVESSGYVFSKFSK</sequence>
<reference evidence="4" key="1">
    <citation type="submission" date="2020-02" db="EMBL/GenBank/DDBJ databases">
        <title>Genomic and physiological characterization of two novel Nitrospinaceae genera.</title>
        <authorList>
            <person name="Mueller A.J."/>
            <person name="Jung M.-Y."/>
            <person name="Strachan C.R."/>
            <person name="Herbold C.W."/>
            <person name="Kirkegaard R.H."/>
            <person name="Daims H."/>
        </authorList>
    </citation>
    <scope>NUCLEOTIDE SEQUENCE [LARGE SCALE GENOMIC DNA]</scope>
</reference>
<dbReference type="KEGG" id="nva:G3M78_03010"/>
<keyword evidence="1" id="KW-0732">Signal</keyword>